<reference evidence="11" key="2">
    <citation type="submission" date="2011-02" db="EMBL/GenBank/DDBJ databases">
        <authorList>
            <person name="MacLean D."/>
        </authorList>
    </citation>
    <scope>NUCLEOTIDE SEQUENCE</scope>
</reference>
<comment type="similarity">
    <text evidence="2">Belongs to the eukaryotic-type primase large subunit family.</text>
</comment>
<feature type="domain" description="DNA primase large subunit C-terminal" evidence="10">
    <location>
        <begin position="247"/>
        <end position="402"/>
    </location>
</feature>
<evidence type="ECO:0000256" key="3">
    <source>
        <dbReference type="ARBA" id="ARBA00022485"/>
    </source>
</evidence>
<dbReference type="GO" id="GO:0006270">
    <property type="term" value="P:DNA replication initiation"/>
    <property type="evidence" value="ECO:0007669"/>
    <property type="project" value="TreeGrafter"/>
</dbReference>
<dbReference type="GO" id="GO:0005658">
    <property type="term" value="C:alpha DNA polymerase:primase complex"/>
    <property type="evidence" value="ECO:0007669"/>
    <property type="project" value="UniProtKB-ARBA"/>
</dbReference>
<reference evidence="11" key="1">
    <citation type="journal article" date="2011" name="PLoS Biol.">
        <title>Gene gain and loss during evolution of obligate parasitism in the white rust pathogen of Arabidopsis thaliana.</title>
        <authorList>
            <person name="Kemen E."/>
            <person name="Gardiner A."/>
            <person name="Schultz-Larsen T."/>
            <person name="Kemen A.C."/>
            <person name="Balmuth A.L."/>
            <person name="Robert-Seilaniantz A."/>
            <person name="Bailey K."/>
            <person name="Holub E."/>
            <person name="Studholme D.J."/>
            <person name="Maclean D."/>
            <person name="Jones J.D."/>
        </authorList>
    </citation>
    <scope>NUCLEOTIDE SEQUENCE</scope>
</reference>
<sequence>MRQFYPNPPNEPFTLEEFEFYSHCRLEVLLAIHHIKEHQNGKDLYEECMKNVSQDAQQVMQNMAQDSYSHYILRVAACVSKWTEWFIDMETKLFRMRICREDCVQALHQAFAVSYRIVAFDSLTHSEKNWMRATTSQNDIHKSRFYMVPFTECNDLIRDRRVLIRDGFCVLPKKDLIHVICYHFRSKIVSQMKTLKKGLAVHQQEIKRLTFIFDKLTSYYASKTYTATYQQAHEGPPFHFTLETIDHVASRHYPLCMQHLHDKLREHHHLKYNGRLQYRLFLKSLGFKVEENLRFWNTEFTKKISEAEFQKRYAYSIRHTYGLEGGRKDFEPYNCQQLSDSAPPKSGQYHGCPFKHWSSATLEVNLNEKKIGRDKIIPIIKASEYGKHQTACQLYFEAMHPLSAVGSFRLDNIGLYPSEYLYMSIRAFLP</sequence>
<dbReference type="Pfam" id="PF04104">
    <property type="entry name" value="DNA_primase_lrg"/>
    <property type="match status" value="1"/>
</dbReference>
<keyword evidence="9" id="KW-0238">DNA-binding</keyword>
<keyword evidence="3" id="KW-0004">4Fe-4S</keyword>
<evidence type="ECO:0000256" key="7">
    <source>
        <dbReference type="ARBA" id="ARBA00023004"/>
    </source>
</evidence>
<evidence type="ECO:0000256" key="2">
    <source>
        <dbReference type="ARBA" id="ARBA00010564"/>
    </source>
</evidence>
<keyword evidence="8" id="KW-0411">Iron-sulfur</keyword>
<dbReference type="GO" id="GO:0051539">
    <property type="term" value="F:4 iron, 4 sulfur cluster binding"/>
    <property type="evidence" value="ECO:0007669"/>
    <property type="project" value="UniProtKB-KW"/>
</dbReference>
<evidence type="ECO:0000313" key="11">
    <source>
        <dbReference type="EMBL" id="CCA21093.1"/>
    </source>
</evidence>
<dbReference type="CDD" id="cd07322">
    <property type="entry name" value="PriL_PriS_Eukaryotic"/>
    <property type="match status" value="1"/>
</dbReference>
<dbReference type="GO" id="GO:0046872">
    <property type="term" value="F:metal ion binding"/>
    <property type="evidence" value="ECO:0007669"/>
    <property type="project" value="UniProtKB-KW"/>
</dbReference>
<dbReference type="Pfam" id="PF26466">
    <property type="entry name" value="DNA_primase_lrg_N"/>
    <property type="match status" value="1"/>
</dbReference>
<keyword evidence="5" id="KW-0235">DNA replication</keyword>
<evidence type="ECO:0000256" key="6">
    <source>
        <dbReference type="ARBA" id="ARBA00022723"/>
    </source>
</evidence>
<dbReference type="AlphaFoldDB" id="F0WIK9"/>
<name>F0WIK9_9STRA</name>
<dbReference type="Gene3D" id="1.20.930.80">
    <property type="match status" value="1"/>
</dbReference>
<evidence type="ECO:0000256" key="5">
    <source>
        <dbReference type="ARBA" id="ARBA00022705"/>
    </source>
</evidence>
<evidence type="ECO:0000256" key="1">
    <source>
        <dbReference type="ARBA" id="ARBA00001966"/>
    </source>
</evidence>
<evidence type="ECO:0000256" key="9">
    <source>
        <dbReference type="ARBA" id="ARBA00023125"/>
    </source>
</evidence>
<evidence type="ECO:0000256" key="8">
    <source>
        <dbReference type="ARBA" id="ARBA00023014"/>
    </source>
</evidence>
<dbReference type="GO" id="GO:0003677">
    <property type="term" value="F:DNA binding"/>
    <property type="evidence" value="ECO:0007669"/>
    <property type="project" value="UniProtKB-KW"/>
</dbReference>
<dbReference type="HOGENOM" id="CLU_026253_2_1_1"/>
<dbReference type="InterPro" id="IPR007238">
    <property type="entry name" value="DNA_primase_lsu_euk/arc"/>
</dbReference>
<dbReference type="PANTHER" id="PTHR10537:SF3">
    <property type="entry name" value="DNA PRIMASE LARGE SUBUNIT"/>
    <property type="match status" value="1"/>
</dbReference>
<organism evidence="11">
    <name type="scientific">Albugo laibachii Nc14</name>
    <dbReference type="NCBI Taxonomy" id="890382"/>
    <lineage>
        <taxon>Eukaryota</taxon>
        <taxon>Sar</taxon>
        <taxon>Stramenopiles</taxon>
        <taxon>Oomycota</taxon>
        <taxon>Peronosporomycetes</taxon>
        <taxon>Albuginales</taxon>
        <taxon>Albuginaceae</taxon>
        <taxon>Albugo</taxon>
    </lineage>
</organism>
<proteinExistence type="inferred from homology"/>
<dbReference type="InterPro" id="IPR058560">
    <property type="entry name" value="DNA_primase_C"/>
</dbReference>
<dbReference type="GO" id="GO:0006269">
    <property type="term" value="P:DNA replication, synthesis of primer"/>
    <property type="evidence" value="ECO:0007669"/>
    <property type="project" value="UniProtKB-KW"/>
</dbReference>
<dbReference type="InterPro" id="IPR016558">
    <property type="entry name" value="DNA_primase_lsu_euk"/>
</dbReference>
<keyword evidence="4" id="KW-0639">Primosome</keyword>
<dbReference type="EMBL" id="FR824156">
    <property type="protein sequence ID" value="CCA21093.1"/>
    <property type="molecule type" value="Genomic_DNA"/>
</dbReference>
<evidence type="ECO:0000259" key="10">
    <source>
        <dbReference type="Pfam" id="PF04104"/>
    </source>
</evidence>
<evidence type="ECO:0000256" key="4">
    <source>
        <dbReference type="ARBA" id="ARBA00022515"/>
    </source>
</evidence>
<dbReference type="PANTHER" id="PTHR10537">
    <property type="entry name" value="DNA PRIMASE LARGE SUBUNIT"/>
    <property type="match status" value="1"/>
</dbReference>
<keyword evidence="6" id="KW-0479">Metal-binding</keyword>
<gene>
    <name evidence="11" type="primary">AlNc14C111G6409</name>
    <name evidence="11" type="ORF">ALNC14_072360</name>
</gene>
<keyword evidence="7" id="KW-0408">Iron</keyword>
<comment type="cofactor">
    <cofactor evidence="1">
        <name>[4Fe-4S] cluster</name>
        <dbReference type="ChEBI" id="CHEBI:49883"/>
    </cofactor>
</comment>
<protein>
    <submittedName>
        <fullName evidence="11">DNA primase putative</fullName>
    </submittedName>
</protein>
<accession>F0WIK9</accession>